<protein>
    <submittedName>
        <fullName evidence="1">Iron-sulfur cluster co-chaperone protein HscB, mitochondrial</fullName>
    </submittedName>
</protein>
<gene>
    <name evidence="1" type="primary">HSCB_0</name>
    <name evidence="1" type="ORF">GWK47_029379</name>
</gene>
<dbReference type="CDD" id="cd06257">
    <property type="entry name" value="DnaJ"/>
    <property type="match status" value="1"/>
</dbReference>
<dbReference type="InterPro" id="IPR036869">
    <property type="entry name" value="J_dom_sf"/>
</dbReference>
<dbReference type="InterPro" id="IPR001623">
    <property type="entry name" value="DnaJ_domain"/>
</dbReference>
<reference evidence="1" key="1">
    <citation type="submission" date="2020-07" db="EMBL/GenBank/DDBJ databases">
        <title>The High-quality genome of the commercially important snow crab, Chionoecetes opilio.</title>
        <authorList>
            <person name="Jeong J.-H."/>
            <person name="Ryu S."/>
        </authorList>
    </citation>
    <scope>NUCLEOTIDE SEQUENCE</scope>
    <source>
        <strain evidence="1">MADBK_172401_WGS</strain>
        <tissue evidence="1">Digestive gland</tissue>
    </source>
</reference>
<dbReference type="GO" id="GO:0001671">
    <property type="term" value="F:ATPase activator activity"/>
    <property type="evidence" value="ECO:0007669"/>
    <property type="project" value="InterPro"/>
</dbReference>
<dbReference type="SUPFAM" id="SSF46565">
    <property type="entry name" value="Chaperone J-domain"/>
    <property type="match status" value="1"/>
</dbReference>
<dbReference type="AlphaFoldDB" id="A0A8J4YWJ8"/>
<dbReference type="EMBL" id="JACEEZ010000684">
    <property type="protein sequence ID" value="KAG0729906.1"/>
    <property type="molecule type" value="Genomic_DNA"/>
</dbReference>
<dbReference type="PANTHER" id="PTHR14021">
    <property type="entry name" value="IRON-SULFUR CLUSTER CO-CHAPERONE PROTEIN HSCB"/>
    <property type="match status" value="1"/>
</dbReference>
<accession>A0A8J4YWJ8</accession>
<dbReference type="OrthoDB" id="448954at2759"/>
<evidence type="ECO:0000313" key="2">
    <source>
        <dbReference type="Proteomes" id="UP000770661"/>
    </source>
</evidence>
<comment type="caution">
    <text evidence="1">The sequence shown here is derived from an EMBL/GenBank/DDBJ whole genome shotgun (WGS) entry which is preliminary data.</text>
</comment>
<dbReference type="GO" id="GO:0005739">
    <property type="term" value="C:mitochondrion"/>
    <property type="evidence" value="ECO:0007669"/>
    <property type="project" value="TreeGrafter"/>
</dbReference>
<keyword evidence="2" id="KW-1185">Reference proteome</keyword>
<organism evidence="1 2">
    <name type="scientific">Chionoecetes opilio</name>
    <name type="common">Atlantic snow crab</name>
    <name type="synonym">Cancer opilio</name>
    <dbReference type="NCBI Taxonomy" id="41210"/>
    <lineage>
        <taxon>Eukaryota</taxon>
        <taxon>Metazoa</taxon>
        <taxon>Ecdysozoa</taxon>
        <taxon>Arthropoda</taxon>
        <taxon>Crustacea</taxon>
        <taxon>Multicrustacea</taxon>
        <taxon>Malacostraca</taxon>
        <taxon>Eumalacostraca</taxon>
        <taxon>Eucarida</taxon>
        <taxon>Decapoda</taxon>
        <taxon>Pleocyemata</taxon>
        <taxon>Brachyura</taxon>
        <taxon>Eubrachyura</taxon>
        <taxon>Majoidea</taxon>
        <taxon>Majidae</taxon>
        <taxon>Chionoecetes</taxon>
    </lineage>
</organism>
<dbReference type="GO" id="GO:0044571">
    <property type="term" value="P:[2Fe-2S] cluster assembly"/>
    <property type="evidence" value="ECO:0007669"/>
    <property type="project" value="InterPro"/>
</dbReference>
<dbReference type="Proteomes" id="UP000770661">
    <property type="component" value="Unassembled WGS sequence"/>
</dbReference>
<dbReference type="GO" id="GO:0051087">
    <property type="term" value="F:protein-folding chaperone binding"/>
    <property type="evidence" value="ECO:0007669"/>
    <property type="project" value="InterPro"/>
</dbReference>
<dbReference type="InterPro" id="IPR004640">
    <property type="entry name" value="HscB"/>
</dbReference>
<dbReference type="Gene3D" id="1.10.287.110">
    <property type="entry name" value="DnaJ domain"/>
    <property type="match status" value="1"/>
</dbReference>
<proteinExistence type="predicted"/>
<sequence length="151" mass="17260">MALLGLRARAFGVSAVQRNPVLSLHSRWTSGVNLNTTIHLARYIHTADVKTGKDPPKYTALLKQCQAAFSTGLGARQCWKCQNEVPDDTEFCLSCKSLQPLDHHRNHFSILRIQRSFHLDTKALTKRFRRLQAQFHPDRYSVKSEARFLSL</sequence>
<evidence type="ECO:0000313" key="1">
    <source>
        <dbReference type="EMBL" id="KAG0729906.1"/>
    </source>
</evidence>
<name>A0A8J4YWJ8_CHIOP</name>
<dbReference type="PANTHER" id="PTHR14021:SF15">
    <property type="entry name" value="IRON-SULFUR CLUSTER CO-CHAPERONE PROTEIN HSCB"/>
    <property type="match status" value="1"/>
</dbReference>